<proteinExistence type="predicted"/>
<accession>A0A0G4I5Y1</accession>
<dbReference type="EMBL" id="CDMZ01005237">
    <property type="protein sequence ID" value="CEM52419.1"/>
    <property type="molecule type" value="Genomic_DNA"/>
</dbReference>
<gene>
    <name evidence="1" type="ORF">Cvel_11255</name>
</gene>
<dbReference type="VEuPathDB" id="CryptoDB:Cvel_11255"/>
<protein>
    <submittedName>
        <fullName evidence="1">Uncharacterized protein</fullName>
    </submittedName>
</protein>
<organism evidence="1">
    <name type="scientific">Chromera velia CCMP2878</name>
    <dbReference type="NCBI Taxonomy" id="1169474"/>
    <lineage>
        <taxon>Eukaryota</taxon>
        <taxon>Sar</taxon>
        <taxon>Alveolata</taxon>
        <taxon>Colpodellida</taxon>
        <taxon>Chromeraceae</taxon>
        <taxon>Chromera</taxon>
    </lineage>
</organism>
<name>A0A0G4I5Y1_9ALVE</name>
<sequence>MDSSVKPPDKSQSLRAALLDRALQAGGAGAAERLLRKMNMTIQAKNASLQIQRNQDIQRQMVKEDLMTARKAYLTEMYRQRRERDDRWTKRLSGSPFSVDLVADLEKVEEVTAANERVRKSNEAELERRYKATRDEMFRKAVEAAETVERARTLRRSAAEADRLARAHIDIEKSTRSMEAAPRAALVHTVVETNKRLR</sequence>
<dbReference type="AlphaFoldDB" id="A0A0G4I5Y1"/>
<evidence type="ECO:0000313" key="1">
    <source>
        <dbReference type="EMBL" id="CEM52419.1"/>
    </source>
</evidence>
<reference evidence="1" key="1">
    <citation type="submission" date="2014-11" db="EMBL/GenBank/DDBJ databases">
        <authorList>
            <person name="Otto D Thomas"/>
            <person name="Naeem Raeece"/>
        </authorList>
    </citation>
    <scope>NUCLEOTIDE SEQUENCE</scope>
</reference>